<dbReference type="SUPFAM" id="SSF90112">
    <property type="entry name" value="Neurotransmitter-gated ion-channel transmembrane pore"/>
    <property type="match status" value="1"/>
</dbReference>
<dbReference type="InterPro" id="IPR006202">
    <property type="entry name" value="Neur_chan_lig-bd"/>
</dbReference>
<organism evidence="8 9">
    <name type="scientific">Dreissena polymorpha</name>
    <name type="common">Zebra mussel</name>
    <name type="synonym">Mytilus polymorpha</name>
    <dbReference type="NCBI Taxonomy" id="45954"/>
    <lineage>
        <taxon>Eukaryota</taxon>
        <taxon>Metazoa</taxon>
        <taxon>Spiralia</taxon>
        <taxon>Lophotrochozoa</taxon>
        <taxon>Mollusca</taxon>
        <taxon>Bivalvia</taxon>
        <taxon>Autobranchia</taxon>
        <taxon>Heteroconchia</taxon>
        <taxon>Euheterodonta</taxon>
        <taxon>Imparidentia</taxon>
        <taxon>Neoheterodontei</taxon>
        <taxon>Myida</taxon>
        <taxon>Dreissenoidea</taxon>
        <taxon>Dreissenidae</taxon>
        <taxon>Dreissena</taxon>
    </lineage>
</organism>
<feature type="transmembrane region" description="Helical" evidence="5">
    <location>
        <begin position="268"/>
        <end position="285"/>
    </location>
</feature>
<keyword evidence="5" id="KW-0813">Transport</keyword>
<comment type="subcellular location">
    <subcellularLocation>
        <location evidence="1">Membrane</location>
        <topology evidence="1">Multi-pass membrane protein</topology>
    </subcellularLocation>
</comment>
<evidence type="ECO:0000259" key="6">
    <source>
        <dbReference type="Pfam" id="PF02931"/>
    </source>
</evidence>
<dbReference type="EMBL" id="JAIWYP010000001">
    <property type="protein sequence ID" value="KAH3882758.1"/>
    <property type="molecule type" value="Genomic_DNA"/>
</dbReference>
<dbReference type="CDD" id="cd18989">
    <property type="entry name" value="LGIC_ECD_cation"/>
    <property type="match status" value="1"/>
</dbReference>
<name>A0A9D4MUQ2_DREPO</name>
<reference evidence="8" key="1">
    <citation type="journal article" date="2019" name="bioRxiv">
        <title>The Genome of the Zebra Mussel, Dreissena polymorpha: A Resource for Invasive Species Research.</title>
        <authorList>
            <person name="McCartney M.A."/>
            <person name="Auch B."/>
            <person name="Kono T."/>
            <person name="Mallez S."/>
            <person name="Zhang Y."/>
            <person name="Obille A."/>
            <person name="Becker A."/>
            <person name="Abrahante J.E."/>
            <person name="Garbe J."/>
            <person name="Badalamenti J.P."/>
            <person name="Herman A."/>
            <person name="Mangelson H."/>
            <person name="Liachko I."/>
            <person name="Sullivan S."/>
            <person name="Sone E.D."/>
            <person name="Koren S."/>
            <person name="Silverstein K.A.T."/>
            <person name="Beckman K.B."/>
            <person name="Gohl D.M."/>
        </authorList>
    </citation>
    <scope>NUCLEOTIDE SEQUENCE</scope>
    <source>
        <strain evidence="8">Duluth1</strain>
        <tissue evidence="8">Whole animal</tissue>
    </source>
</reference>
<sequence>MDSSYRLTVFWALLGIQCGCQGYSYTGERSIRSSVINSFAYDRMARPNTSTTASVGYNIMFINDVDSEHQVFECTGWFTVIWYDGRLQWKPSVYDDTNFVHALETEIWKPELIVTNAQNNMGLISDNHLIYRINSTGTVSWEPLLSTATDCSIDVTYFPFDNQTCIIELTSWSLPWTELKLEPLWNSVHVQALRASASWELIETYVEKSSVAEDSPDNVTEYFSKLNFVIRLRRKPGNYMINTITPMIVSSFLMTFTHVIPTQSGERLITGFIALAINTLLWTIFTDQIPNIATTTSTLGIYLMASFCIDCAHMLAGILVVRLYYRPTHIPINLLWRSVAYFLGCLLRVTKPPKAKEELDDSISIISIPTDDLKKIEKSMRRNVVYPENCPDGFTERIIIREDALPQMDVKFGIDLPKVKRRKMKASDTGYALYNDVNNETKTEKLSRITWRYVSLVLDRLVFLVFLGVKIGFNVILIGRLFQNHE</sequence>
<feature type="transmembrane region" description="Helical" evidence="5">
    <location>
        <begin position="461"/>
        <end position="482"/>
    </location>
</feature>
<dbReference type="InterPro" id="IPR036719">
    <property type="entry name" value="Neuro-gated_channel_TM_sf"/>
</dbReference>
<dbReference type="GO" id="GO:0005230">
    <property type="term" value="F:extracellular ligand-gated monoatomic ion channel activity"/>
    <property type="evidence" value="ECO:0007669"/>
    <property type="project" value="InterPro"/>
</dbReference>
<keyword evidence="4 5" id="KW-0472">Membrane</keyword>
<dbReference type="InterPro" id="IPR018000">
    <property type="entry name" value="Neurotransmitter_ion_chnl_CS"/>
</dbReference>
<feature type="transmembrane region" description="Helical" evidence="5">
    <location>
        <begin position="300"/>
        <end position="325"/>
    </location>
</feature>
<dbReference type="GO" id="GO:0004888">
    <property type="term" value="F:transmembrane signaling receptor activity"/>
    <property type="evidence" value="ECO:0007669"/>
    <property type="project" value="InterPro"/>
</dbReference>
<accession>A0A9D4MUQ2</accession>
<dbReference type="Pfam" id="PF02931">
    <property type="entry name" value="Neur_chan_LBD"/>
    <property type="match status" value="1"/>
</dbReference>
<keyword evidence="5" id="KW-0407">Ion channel</keyword>
<dbReference type="PRINTS" id="PR00252">
    <property type="entry name" value="NRIONCHANNEL"/>
</dbReference>
<dbReference type="AlphaFoldDB" id="A0A9D4MUQ2"/>
<evidence type="ECO:0000313" key="8">
    <source>
        <dbReference type="EMBL" id="KAH3882758.1"/>
    </source>
</evidence>
<keyword evidence="5" id="KW-0732">Signal</keyword>
<dbReference type="Proteomes" id="UP000828390">
    <property type="component" value="Unassembled WGS sequence"/>
</dbReference>
<reference evidence="8" key="2">
    <citation type="submission" date="2020-11" db="EMBL/GenBank/DDBJ databases">
        <authorList>
            <person name="McCartney M.A."/>
            <person name="Auch B."/>
            <person name="Kono T."/>
            <person name="Mallez S."/>
            <person name="Becker A."/>
            <person name="Gohl D.M."/>
            <person name="Silverstein K.A.T."/>
            <person name="Koren S."/>
            <person name="Bechman K.B."/>
            <person name="Herman A."/>
            <person name="Abrahante J.E."/>
            <person name="Garbe J."/>
        </authorList>
    </citation>
    <scope>NUCLEOTIDE SEQUENCE</scope>
    <source>
        <strain evidence="8">Duluth1</strain>
        <tissue evidence="8">Whole animal</tissue>
    </source>
</reference>
<dbReference type="FunFam" id="2.70.170.10:FF:000028">
    <property type="entry name" value="AcetylCholine Receptor"/>
    <property type="match status" value="1"/>
</dbReference>
<feature type="domain" description="Neurotransmitter-gated ion-channel ligand-binding" evidence="6">
    <location>
        <begin position="38"/>
        <end position="236"/>
    </location>
</feature>
<evidence type="ECO:0000259" key="7">
    <source>
        <dbReference type="Pfam" id="PF02932"/>
    </source>
</evidence>
<comment type="similarity">
    <text evidence="5">Belongs to the ligand-gated ion channel (TC 1.A.9) family.</text>
</comment>
<dbReference type="CDD" id="cd19051">
    <property type="entry name" value="LGIC_TM_cation"/>
    <property type="match status" value="1"/>
</dbReference>
<evidence type="ECO:0000313" key="9">
    <source>
        <dbReference type="Proteomes" id="UP000828390"/>
    </source>
</evidence>
<feature type="chain" id="PRO_5039759696" evidence="5">
    <location>
        <begin position="23"/>
        <end position="486"/>
    </location>
</feature>
<feature type="domain" description="Neurotransmitter-gated ion-channel transmembrane" evidence="7">
    <location>
        <begin position="243"/>
        <end position="477"/>
    </location>
</feature>
<keyword evidence="9" id="KW-1185">Reference proteome</keyword>
<comment type="caution">
    <text evidence="8">The sequence shown here is derived from an EMBL/GenBank/DDBJ whole genome shotgun (WGS) entry which is preliminary data.</text>
</comment>
<keyword evidence="2 5" id="KW-0812">Transmembrane</keyword>
<evidence type="ECO:0000256" key="4">
    <source>
        <dbReference type="ARBA" id="ARBA00023136"/>
    </source>
</evidence>
<dbReference type="InterPro" id="IPR006029">
    <property type="entry name" value="Neurotrans-gated_channel_TM"/>
</dbReference>
<evidence type="ECO:0000256" key="1">
    <source>
        <dbReference type="ARBA" id="ARBA00004141"/>
    </source>
</evidence>
<dbReference type="PROSITE" id="PS00236">
    <property type="entry name" value="NEUROTR_ION_CHANNEL"/>
    <property type="match status" value="1"/>
</dbReference>
<feature type="transmembrane region" description="Helical" evidence="5">
    <location>
        <begin position="239"/>
        <end position="256"/>
    </location>
</feature>
<gene>
    <name evidence="8" type="ORF">DPMN_006703</name>
</gene>
<dbReference type="InterPro" id="IPR038050">
    <property type="entry name" value="Neuro_actylchol_rec"/>
</dbReference>
<evidence type="ECO:0000256" key="3">
    <source>
        <dbReference type="ARBA" id="ARBA00022989"/>
    </source>
</evidence>
<proteinExistence type="inferred from homology"/>
<dbReference type="Gene3D" id="1.20.58.390">
    <property type="entry name" value="Neurotransmitter-gated ion-channel transmembrane domain"/>
    <property type="match status" value="1"/>
</dbReference>
<dbReference type="InterPro" id="IPR036734">
    <property type="entry name" value="Neur_chan_lig-bd_sf"/>
</dbReference>
<dbReference type="GO" id="GO:0016020">
    <property type="term" value="C:membrane"/>
    <property type="evidence" value="ECO:0007669"/>
    <property type="project" value="UniProtKB-SubCell"/>
</dbReference>
<dbReference type="Gene3D" id="2.70.170.10">
    <property type="entry name" value="Neurotransmitter-gated ion-channel ligand-binding domain"/>
    <property type="match status" value="1"/>
</dbReference>
<evidence type="ECO:0000256" key="2">
    <source>
        <dbReference type="ARBA" id="ARBA00022692"/>
    </source>
</evidence>
<protein>
    <submittedName>
        <fullName evidence="8">Uncharacterized protein</fullName>
    </submittedName>
</protein>
<dbReference type="SUPFAM" id="SSF63712">
    <property type="entry name" value="Nicotinic receptor ligand binding domain-like"/>
    <property type="match status" value="1"/>
</dbReference>
<keyword evidence="5" id="KW-0406">Ion transport</keyword>
<evidence type="ECO:0000256" key="5">
    <source>
        <dbReference type="RuleBase" id="RU000687"/>
    </source>
</evidence>
<dbReference type="Pfam" id="PF02932">
    <property type="entry name" value="Neur_chan_memb"/>
    <property type="match status" value="1"/>
</dbReference>
<keyword evidence="3 5" id="KW-1133">Transmembrane helix</keyword>
<dbReference type="InterPro" id="IPR006201">
    <property type="entry name" value="Neur_channel"/>
</dbReference>
<feature type="signal peptide" evidence="5">
    <location>
        <begin position="1"/>
        <end position="22"/>
    </location>
</feature>
<dbReference type="PANTHER" id="PTHR18945">
    <property type="entry name" value="NEUROTRANSMITTER GATED ION CHANNEL"/>
    <property type="match status" value="1"/>
</dbReference>